<comment type="caution">
    <text evidence="3">The sequence shown here is derived from an EMBL/GenBank/DDBJ whole genome shotgun (WGS) entry which is preliminary data.</text>
</comment>
<keyword evidence="1" id="KW-0808">Transferase</keyword>
<dbReference type="PANTHER" id="PTHR13256:SF16">
    <property type="entry name" value="ALPHA_BETA-TUBULIN-N-ACETYLTRANSFERASE 9"/>
    <property type="match status" value="1"/>
</dbReference>
<evidence type="ECO:0000256" key="1">
    <source>
        <dbReference type="ARBA" id="ARBA00022679"/>
    </source>
</evidence>
<feature type="non-terminal residue" evidence="3">
    <location>
        <position position="87"/>
    </location>
</feature>
<dbReference type="Proteomes" id="UP000762676">
    <property type="component" value="Unassembled WGS sequence"/>
</dbReference>
<dbReference type="EMBL" id="BMAT01000177">
    <property type="protein sequence ID" value="GFR61246.1"/>
    <property type="molecule type" value="Genomic_DNA"/>
</dbReference>
<protein>
    <submittedName>
        <fullName evidence="3">N-acetyltransferase 9</fullName>
    </submittedName>
</protein>
<sequence>MRENEFTRLRGEKVLLVPYERHHVQKYHGWMESDELRQLTASERLSLEEEYSMQRKWRESPDKCTFIILDRERYEQASNQDAVQREI</sequence>
<dbReference type="InterPro" id="IPR039135">
    <property type="entry name" value="NAT9-like"/>
</dbReference>
<dbReference type="Gene3D" id="3.40.630.30">
    <property type="match status" value="1"/>
</dbReference>
<evidence type="ECO:0000313" key="3">
    <source>
        <dbReference type="EMBL" id="GFR61246.1"/>
    </source>
</evidence>
<keyword evidence="4" id="KW-1185">Reference proteome</keyword>
<organism evidence="3 4">
    <name type="scientific">Elysia marginata</name>
    <dbReference type="NCBI Taxonomy" id="1093978"/>
    <lineage>
        <taxon>Eukaryota</taxon>
        <taxon>Metazoa</taxon>
        <taxon>Spiralia</taxon>
        <taxon>Lophotrochozoa</taxon>
        <taxon>Mollusca</taxon>
        <taxon>Gastropoda</taxon>
        <taxon>Heterobranchia</taxon>
        <taxon>Euthyneura</taxon>
        <taxon>Panpulmonata</taxon>
        <taxon>Sacoglossa</taxon>
        <taxon>Placobranchoidea</taxon>
        <taxon>Plakobranchidae</taxon>
        <taxon>Elysia</taxon>
    </lineage>
</organism>
<gene>
    <name evidence="3" type="ORF">ElyMa_000098800</name>
</gene>
<evidence type="ECO:0000256" key="2">
    <source>
        <dbReference type="ARBA" id="ARBA00023315"/>
    </source>
</evidence>
<evidence type="ECO:0000313" key="4">
    <source>
        <dbReference type="Proteomes" id="UP000762676"/>
    </source>
</evidence>
<name>A0AAV4EKE0_9GAST</name>
<keyword evidence="2" id="KW-0012">Acyltransferase</keyword>
<accession>A0AAV4EKE0</accession>
<dbReference type="GO" id="GO:0008080">
    <property type="term" value="F:N-acetyltransferase activity"/>
    <property type="evidence" value="ECO:0007669"/>
    <property type="project" value="InterPro"/>
</dbReference>
<reference evidence="3 4" key="1">
    <citation type="journal article" date="2021" name="Elife">
        <title>Chloroplast acquisition without the gene transfer in kleptoplastic sea slugs, Plakobranchus ocellatus.</title>
        <authorList>
            <person name="Maeda T."/>
            <person name="Takahashi S."/>
            <person name="Yoshida T."/>
            <person name="Shimamura S."/>
            <person name="Takaki Y."/>
            <person name="Nagai Y."/>
            <person name="Toyoda A."/>
            <person name="Suzuki Y."/>
            <person name="Arimoto A."/>
            <person name="Ishii H."/>
            <person name="Satoh N."/>
            <person name="Nishiyama T."/>
            <person name="Hasebe M."/>
            <person name="Maruyama T."/>
            <person name="Minagawa J."/>
            <person name="Obokata J."/>
            <person name="Shigenobu S."/>
        </authorList>
    </citation>
    <scope>NUCLEOTIDE SEQUENCE [LARGE SCALE GENOMIC DNA]</scope>
</reference>
<dbReference type="AlphaFoldDB" id="A0AAV4EKE0"/>
<proteinExistence type="predicted"/>
<dbReference type="PANTHER" id="PTHR13256">
    <property type="entry name" value="N-ACETYLTRANSFERASE 9"/>
    <property type="match status" value="1"/>
</dbReference>